<dbReference type="PANTHER" id="PTHR36113:SF6">
    <property type="entry name" value="FOSFOMYCIN RESISTANCE PROTEIN FOSX"/>
    <property type="match status" value="1"/>
</dbReference>
<keyword evidence="6" id="KW-1185">Reference proteome</keyword>
<dbReference type="AlphaFoldDB" id="A0A3N0W5J0"/>
<evidence type="ECO:0000313" key="4">
    <source>
        <dbReference type="EMBL" id="TDX94711.1"/>
    </source>
</evidence>
<dbReference type="EMBL" id="SOQW01000001">
    <property type="protein sequence ID" value="TDX94711.1"/>
    <property type="molecule type" value="Genomic_DNA"/>
</dbReference>
<dbReference type="Proteomes" id="UP000295709">
    <property type="component" value="Unassembled WGS sequence"/>
</dbReference>
<evidence type="ECO:0000313" key="5">
    <source>
        <dbReference type="Proteomes" id="UP000269375"/>
    </source>
</evidence>
<keyword evidence="1" id="KW-0479">Metal-binding</keyword>
<dbReference type="InterPro" id="IPR037478">
    <property type="entry name" value="YwkD-like_dom"/>
</dbReference>
<organism evidence="3 5">
    <name type="scientific">Chryseobacterium daecheongense</name>
    <dbReference type="NCBI Taxonomy" id="192389"/>
    <lineage>
        <taxon>Bacteria</taxon>
        <taxon>Pseudomonadati</taxon>
        <taxon>Bacteroidota</taxon>
        <taxon>Flavobacteriia</taxon>
        <taxon>Flavobacteriales</taxon>
        <taxon>Weeksellaceae</taxon>
        <taxon>Chryseobacterium group</taxon>
        <taxon>Chryseobacterium</taxon>
    </lineage>
</organism>
<dbReference type="InterPro" id="IPR051332">
    <property type="entry name" value="Fosfomycin_Res_Enzymes"/>
</dbReference>
<dbReference type="RefSeq" id="WP_123262031.1">
    <property type="nucleotide sequence ID" value="NZ_CP095185.1"/>
</dbReference>
<feature type="domain" description="VOC" evidence="2">
    <location>
        <begin position="2"/>
        <end position="125"/>
    </location>
</feature>
<gene>
    <name evidence="4" type="ORF">BCF50_0481</name>
    <name evidence="3" type="ORF">EGI05_05425</name>
</gene>
<sequence>MKIHHIAIICSDYQVSKKFYTEILGLNIIREVYREERKSYKLDLAIGDHYVIELFSFPDPPKRPSHPEACGLRHLAFSVENISEKRQELMEKGLNCEEIRLDEFTGKEFFFTQDPDQLPLEFYESYAV</sequence>
<reference evidence="3 5" key="1">
    <citation type="submission" date="2018-11" db="EMBL/GenBank/DDBJ databases">
        <title>Proposal to divide the Flavobacteriaceae and reorganize its genera based on Amino Acid Identity values calculated from whole genome sequences.</title>
        <authorList>
            <person name="Nicholson A.C."/>
            <person name="Gulvik C.A."/>
            <person name="Whitney A.M."/>
            <person name="Humrighouse B.W."/>
            <person name="Bell M."/>
            <person name="Holmes B."/>
            <person name="Steigerwalt A."/>
            <person name="Villarma A."/>
            <person name="Sheth M."/>
            <person name="Batra D."/>
            <person name="Pryor J."/>
            <person name="Bernardet J.-F."/>
            <person name="Hugo C."/>
            <person name="Kampfer P."/>
            <person name="Newman J."/>
            <person name="Mcquiston J.R."/>
        </authorList>
    </citation>
    <scope>NUCLEOTIDE SEQUENCE [LARGE SCALE GENOMIC DNA]</scope>
    <source>
        <strain evidence="3 5">DSM 15235</strain>
    </source>
</reference>
<evidence type="ECO:0000256" key="1">
    <source>
        <dbReference type="ARBA" id="ARBA00022723"/>
    </source>
</evidence>
<dbReference type="Proteomes" id="UP000269375">
    <property type="component" value="Unassembled WGS sequence"/>
</dbReference>
<dbReference type="SUPFAM" id="SSF54593">
    <property type="entry name" value="Glyoxalase/Bleomycin resistance protein/Dihydroxybiphenyl dioxygenase"/>
    <property type="match status" value="1"/>
</dbReference>
<dbReference type="CDD" id="cd08352">
    <property type="entry name" value="VOC_Bs_YwkD_like"/>
    <property type="match status" value="1"/>
</dbReference>
<accession>A0A3N0W5J0</accession>
<dbReference type="PANTHER" id="PTHR36113">
    <property type="entry name" value="LYASE, PUTATIVE-RELATED-RELATED"/>
    <property type="match status" value="1"/>
</dbReference>
<dbReference type="InterPro" id="IPR004360">
    <property type="entry name" value="Glyas_Fos-R_dOase_dom"/>
</dbReference>
<comment type="caution">
    <text evidence="3">The sequence shown here is derived from an EMBL/GenBank/DDBJ whole genome shotgun (WGS) entry which is preliminary data.</text>
</comment>
<dbReference type="Gene3D" id="3.10.180.10">
    <property type="entry name" value="2,3-Dihydroxybiphenyl 1,2-Dioxygenase, domain 1"/>
    <property type="match status" value="1"/>
</dbReference>
<dbReference type="Pfam" id="PF00903">
    <property type="entry name" value="Glyoxalase"/>
    <property type="match status" value="1"/>
</dbReference>
<dbReference type="EMBL" id="RJTX01000001">
    <property type="protein sequence ID" value="ROI00327.1"/>
    <property type="molecule type" value="Genomic_DNA"/>
</dbReference>
<dbReference type="NCBIfam" id="NF008551">
    <property type="entry name" value="PRK11478.1"/>
    <property type="match status" value="1"/>
</dbReference>
<protein>
    <submittedName>
        <fullName evidence="4">Glyoxylase I family protein</fullName>
    </submittedName>
    <submittedName>
        <fullName evidence="3">VOC family protein</fullName>
    </submittedName>
</protein>
<dbReference type="InterPro" id="IPR037523">
    <property type="entry name" value="VOC_core"/>
</dbReference>
<reference evidence="4 6" key="2">
    <citation type="submission" date="2019-03" db="EMBL/GenBank/DDBJ databases">
        <title>Genomic Encyclopedia of Archaeal and Bacterial Type Strains, Phase II (KMG-II): from individual species to whole genera.</title>
        <authorList>
            <person name="Goeker M."/>
        </authorList>
    </citation>
    <scope>NUCLEOTIDE SEQUENCE [LARGE SCALE GENOMIC DNA]</scope>
    <source>
        <strain evidence="4 6">DSM 15235</strain>
    </source>
</reference>
<evidence type="ECO:0000313" key="6">
    <source>
        <dbReference type="Proteomes" id="UP000295709"/>
    </source>
</evidence>
<dbReference type="InterPro" id="IPR029068">
    <property type="entry name" value="Glyas_Bleomycin-R_OHBP_Dase"/>
</dbReference>
<evidence type="ECO:0000313" key="3">
    <source>
        <dbReference type="EMBL" id="ROI00327.1"/>
    </source>
</evidence>
<dbReference type="GO" id="GO:0046872">
    <property type="term" value="F:metal ion binding"/>
    <property type="evidence" value="ECO:0007669"/>
    <property type="project" value="UniProtKB-KW"/>
</dbReference>
<name>A0A3N0W5J0_9FLAO</name>
<dbReference type="OrthoDB" id="9795618at2"/>
<proteinExistence type="predicted"/>
<evidence type="ECO:0000259" key="2">
    <source>
        <dbReference type="PROSITE" id="PS51819"/>
    </source>
</evidence>
<dbReference type="PROSITE" id="PS51819">
    <property type="entry name" value="VOC"/>
    <property type="match status" value="1"/>
</dbReference>